<dbReference type="PROSITE" id="PS50198">
    <property type="entry name" value="PPIC_PPIASE_2"/>
    <property type="match status" value="2"/>
</dbReference>
<dbReference type="Pfam" id="PF13616">
    <property type="entry name" value="Rotamase_3"/>
    <property type="match status" value="1"/>
</dbReference>
<evidence type="ECO:0000256" key="9">
    <source>
        <dbReference type="HAMAP-Rule" id="MF_01463"/>
    </source>
</evidence>
<dbReference type="PATRIC" id="fig|1618983.3.peg.403"/>
<comment type="function">
    <text evidence="9">Part of the Sec protein translocase complex. Interacts with the SecYEG preprotein conducting channel. SecDF uses the proton motive force (PMF) to complete protein translocation after the ATP-dependent function of SecA.</text>
</comment>
<evidence type="ECO:0000256" key="5">
    <source>
        <dbReference type="ARBA" id="ARBA00022927"/>
    </source>
</evidence>
<dbReference type="PANTHER" id="PTHR30081:SF1">
    <property type="entry name" value="PROTEIN TRANSLOCASE SUBUNIT SECD"/>
    <property type="match status" value="1"/>
</dbReference>
<dbReference type="Proteomes" id="UP000033930">
    <property type="component" value="Unassembled WGS sequence"/>
</dbReference>
<feature type="domain" description="PpiC" evidence="11">
    <location>
        <begin position="149"/>
        <end position="254"/>
    </location>
</feature>
<organism evidence="12 13">
    <name type="scientific">Candidatus Uhrbacteria bacterium GW2011_GWC1_41_20</name>
    <dbReference type="NCBI Taxonomy" id="1618983"/>
    <lineage>
        <taxon>Bacteria</taxon>
        <taxon>Candidatus Uhriibacteriota</taxon>
    </lineage>
</organism>
<dbReference type="EMBL" id="LCAW01000008">
    <property type="protein sequence ID" value="KKR99250.1"/>
    <property type="molecule type" value="Genomic_DNA"/>
</dbReference>
<comment type="subcellular location">
    <subcellularLocation>
        <location evidence="1 9">Cell membrane</location>
        <topology evidence="1 9">Multi-pass membrane protein</topology>
    </subcellularLocation>
</comment>
<dbReference type="InterPro" id="IPR048631">
    <property type="entry name" value="SecD_1st"/>
</dbReference>
<evidence type="ECO:0000256" key="3">
    <source>
        <dbReference type="ARBA" id="ARBA00022475"/>
    </source>
</evidence>
<evidence type="ECO:0000259" key="11">
    <source>
        <dbReference type="PROSITE" id="PS50198"/>
    </source>
</evidence>
<evidence type="ECO:0000256" key="1">
    <source>
        <dbReference type="ARBA" id="ARBA00004651"/>
    </source>
</evidence>
<evidence type="ECO:0000256" key="2">
    <source>
        <dbReference type="ARBA" id="ARBA00022448"/>
    </source>
</evidence>
<evidence type="ECO:0000313" key="12">
    <source>
        <dbReference type="EMBL" id="KKR99250.1"/>
    </source>
</evidence>
<keyword evidence="3 9" id="KW-1003">Cell membrane</keyword>
<dbReference type="SUPFAM" id="SSF82866">
    <property type="entry name" value="Multidrug efflux transporter AcrB transmembrane domain"/>
    <property type="match status" value="1"/>
</dbReference>
<dbReference type="InterPro" id="IPR055344">
    <property type="entry name" value="SecD_SecF_C_bact"/>
</dbReference>
<dbReference type="Gene3D" id="3.10.50.40">
    <property type="match status" value="2"/>
</dbReference>
<dbReference type="GO" id="GO:0065002">
    <property type="term" value="P:intracellular protein transmembrane transport"/>
    <property type="evidence" value="ECO:0007669"/>
    <property type="project" value="UniProtKB-UniRule"/>
</dbReference>
<evidence type="ECO:0000313" key="13">
    <source>
        <dbReference type="Proteomes" id="UP000033930"/>
    </source>
</evidence>
<dbReference type="InterPro" id="IPR005791">
    <property type="entry name" value="SecD"/>
</dbReference>
<sequence>MEKKRSPRIRRGLYSALATIVIVFILTASTAFPNPWNTVARGVENTIGINMPEFSEEQHKLGLDLQGGVHLVYEADMSQIDSGDRAVAVEGVRDVIERRVNAFGVSEPIVQTMIDGDHFRIIVELAGIFNVDDAVGLIGETPILEFKVPKANIDEQVELTLEQHDQMEASQAQEQTDALAILDRALDGEDFGDLAREASISSTSFNKGYYGFVDENDPVFGELVNQIKREKLKTGVIDGLYEYNSTLHIVNFQSTSEEEELDLSHILICYSGVTGCEQERSKAEAQLLIEQIKSEITTDNFAQKATELSNDGSAASGGDLGTISKGMTVSPFEDAAFALADGEISNIVETEFGYHLIYRQGSNQKTVYEISHIEMTWTTESDLLNIDPWDNTELSGKHIDHATVAFDQNTQIPYVQLTFDSEGSDLFASMTEEYIGKPIGIFLDGEAISTPVVQDVIYGGKATISGNFTIEEAKLLAQRLNAGALPVPIELLSQQTVGPTLGKASLDKSIQAAIIGLVFLSLFMIAYYRLAGFLAIIALIVYTAVNLALYKWLGVTMTLSGIAGFILSLGMAVDANVLIFERMKEELQSGRDLSTAIDEGFRRAWSSIRDGNLTTLIAAGVLFTLSGFIKGFALTLAIGILVSMMTAIFVTRLLLQWVSGWRPAQKLWLYGVKKEKTE</sequence>
<dbReference type="GO" id="GO:0043952">
    <property type="term" value="P:protein transport by the Sec complex"/>
    <property type="evidence" value="ECO:0007669"/>
    <property type="project" value="UniProtKB-UniRule"/>
</dbReference>
<dbReference type="NCBIfam" id="TIGR00916">
    <property type="entry name" value="2A0604s01"/>
    <property type="match status" value="1"/>
</dbReference>
<dbReference type="InterPro" id="IPR054384">
    <property type="entry name" value="SecDF_P1_head"/>
</dbReference>
<dbReference type="Pfam" id="PF02355">
    <property type="entry name" value="SecD_SecF_C"/>
    <property type="match status" value="1"/>
</dbReference>
<dbReference type="GO" id="GO:0006605">
    <property type="term" value="P:protein targeting"/>
    <property type="evidence" value="ECO:0007669"/>
    <property type="project" value="UniProtKB-UniRule"/>
</dbReference>
<dbReference type="PRINTS" id="PR00702">
    <property type="entry name" value="ACRIFLAVINRP"/>
</dbReference>
<keyword evidence="5 9" id="KW-0653">Protein transport</keyword>
<keyword evidence="10" id="KW-0697">Rotamase</keyword>
<dbReference type="Gene3D" id="1.20.1640.10">
    <property type="entry name" value="Multidrug efflux transporter AcrB transmembrane domain"/>
    <property type="match status" value="1"/>
</dbReference>
<dbReference type="GO" id="GO:0005886">
    <property type="term" value="C:plasma membrane"/>
    <property type="evidence" value="ECO:0007669"/>
    <property type="project" value="UniProtKB-SubCell"/>
</dbReference>
<dbReference type="PANTHER" id="PTHR30081">
    <property type="entry name" value="PROTEIN-EXPORT MEMBRANE PROTEIN SEC"/>
    <property type="match status" value="1"/>
</dbReference>
<dbReference type="Pfam" id="PF22599">
    <property type="entry name" value="SecDF_P1_head"/>
    <property type="match status" value="1"/>
</dbReference>
<keyword evidence="2 9" id="KW-0813">Transport</keyword>
<dbReference type="InterPro" id="IPR000297">
    <property type="entry name" value="PPIase_PpiC"/>
</dbReference>
<dbReference type="NCBIfam" id="TIGR01129">
    <property type="entry name" value="secD"/>
    <property type="match status" value="1"/>
</dbReference>
<feature type="domain" description="PpiC" evidence="11">
    <location>
        <begin position="258"/>
        <end position="361"/>
    </location>
</feature>
<keyword evidence="6 9" id="KW-1133">Transmembrane helix</keyword>
<evidence type="ECO:0000256" key="10">
    <source>
        <dbReference type="PROSITE-ProRule" id="PRU00278"/>
    </source>
</evidence>
<dbReference type="Gene3D" id="3.30.1360.200">
    <property type="match status" value="1"/>
</dbReference>
<proteinExistence type="inferred from homology"/>
<keyword evidence="10" id="KW-0413">Isomerase</keyword>
<dbReference type="Pfam" id="PF21760">
    <property type="entry name" value="SecD_1st"/>
    <property type="match status" value="1"/>
</dbReference>
<comment type="similarity">
    <text evidence="9">Belongs to the SecD/SecF family. SecD subfamily.</text>
</comment>
<dbReference type="InterPro" id="IPR048634">
    <property type="entry name" value="SecD_SecF_C"/>
</dbReference>
<keyword evidence="8 9" id="KW-0472">Membrane</keyword>
<dbReference type="AlphaFoldDB" id="A0A0G0XQS8"/>
<protein>
    <recommendedName>
        <fullName evidence="9">Protein translocase subunit SecD</fullName>
    </recommendedName>
</protein>
<keyword evidence="4 9" id="KW-0812">Transmembrane</keyword>
<comment type="caution">
    <text evidence="12">The sequence shown here is derived from an EMBL/GenBank/DDBJ whole genome shotgun (WGS) entry which is preliminary data.</text>
</comment>
<evidence type="ECO:0000256" key="8">
    <source>
        <dbReference type="ARBA" id="ARBA00023136"/>
    </source>
</evidence>
<evidence type="ECO:0000256" key="7">
    <source>
        <dbReference type="ARBA" id="ARBA00023010"/>
    </source>
</evidence>
<evidence type="ECO:0000256" key="6">
    <source>
        <dbReference type="ARBA" id="ARBA00022989"/>
    </source>
</evidence>
<dbReference type="HAMAP" id="MF_01463_B">
    <property type="entry name" value="SecD_B"/>
    <property type="match status" value="1"/>
</dbReference>
<gene>
    <name evidence="9" type="primary">secD</name>
    <name evidence="12" type="ORF">UU50_C0008G0006</name>
</gene>
<dbReference type="InterPro" id="IPR046357">
    <property type="entry name" value="PPIase_dom_sf"/>
</dbReference>
<dbReference type="InterPro" id="IPR022813">
    <property type="entry name" value="SecD/SecF_arch_bac"/>
</dbReference>
<keyword evidence="7 9" id="KW-0811">Translocation</keyword>
<dbReference type="FunFam" id="1.20.1640.10:FF:000004">
    <property type="entry name" value="Protein translocase subunit SecD"/>
    <property type="match status" value="1"/>
</dbReference>
<comment type="subunit">
    <text evidence="9">Forms a complex with SecF. Part of the essential Sec protein translocation apparatus which comprises SecA, SecYEG and auxiliary proteins SecDF. Other proteins may also be involved.</text>
</comment>
<dbReference type="SUPFAM" id="SSF54534">
    <property type="entry name" value="FKBP-like"/>
    <property type="match status" value="2"/>
</dbReference>
<dbReference type="GO" id="GO:0003755">
    <property type="term" value="F:peptidyl-prolyl cis-trans isomerase activity"/>
    <property type="evidence" value="ECO:0007669"/>
    <property type="project" value="UniProtKB-KW"/>
</dbReference>
<name>A0A0G0XQS8_9BACT</name>
<accession>A0A0G0XQS8</accession>
<evidence type="ECO:0000256" key="4">
    <source>
        <dbReference type="ARBA" id="ARBA00022692"/>
    </source>
</evidence>
<dbReference type="InterPro" id="IPR001036">
    <property type="entry name" value="Acrflvin-R"/>
</dbReference>
<dbReference type="Gene3D" id="3.30.70.3400">
    <property type="match status" value="1"/>
</dbReference>
<dbReference type="GO" id="GO:0015450">
    <property type="term" value="F:protein-transporting ATPase activity"/>
    <property type="evidence" value="ECO:0007669"/>
    <property type="project" value="InterPro"/>
</dbReference>
<reference evidence="12 13" key="1">
    <citation type="journal article" date="2015" name="Nature">
        <title>rRNA introns, odd ribosomes, and small enigmatic genomes across a large radiation of phyla.</title>
        <authorList>
            <person name="Brown C.T."/>
            <person name="Hug L.A."/>
            <person name="Thomas B.C."/>
            <person name="Sharon I."/>
            <person name="Castelle C.J."/>
            <person name="Singh A."/>
            <person name="Wilkins M.J."/>
            <person name="Williams K.H."/>
            <person name="Banfield J.F."/>
        </authorList>
    </citation>
    <scope>NUCLEOTIDE SEQUENCE [LARGE SCALE GENOMIC DNA]</scope>
</reference>